<accession>A0A846QV86</accession>
<feature type="transmembrane region" description="Helical" evidence="1">
    <location>
        <begin position="12"/>
        <end position="38"/>
    </location>
</feature>
<reference evidence="2 3" key="1">
    <citation type="submission" date="2020-03" db="EMBL/GenBank/DDBJ databases">
        <title>Genomic Encyclopedia of Type Strains, Phase IV (KMG-IV): sequencing the most valuable type-strain genomes for metagenomic binning, comparative biology and taxonomic classification.</title>
        <authorList>
            <person name="Goeker M."/>
        </authorList>
    </citation>
    <scope>NUCLEOTIDE SEQUENCE [LARGE SCALE GENOMIC DNA]</scope>
    <source>
        <strain evidence="2 3">DSM 24233</strain>
    </source>
</reference>
<dbReference type="InterPro" id="IPR018678">
    <property type="entry name" value="DUF2160_TM"/>
</dbReference>
<feature type="transmembrane region" description="Helical" evidence="1">
    <location>
        <begin position="58"/>
        <end position="75"/>
    </location>
</feature>
<dbReference type="AlphaFoldDB" id="A0A846QV86"/>
<gene>
    <name evidence="2" type="ORF">GGQ74_002232</name>
</gene>
<organism evidence="2 3">
    <name type="scientific">Desulfobaculum xiamenense</name>
    <dbReference type="NCBI Taxonomy" id="995050"/>
    <lineage>
        <taxon>Bacteria</taxon>
        <taxon>Pseudomonadati</taxon>
        <taxon>Thermodesulfobacteriota</taxon>
        <taxon>Desulfovibrionia</taxon>
        <taxon>Desulfovibrionales</taxon>
        <taxon>Desulfovibrionaceae</taxon>
        <taxon>Desulfobaculum</taxon>
    </lineage>
</organism>
<keyword evidence="1" id="KW-0472">Membrane</keyword>
<sequence length="99" mass="11027">MWDWILEQTAWMYWTAPSLLAIGGLLVAIAGMAAWDVVSPSVPRRGFYPIETRRGDRFFIAIMSTILIFLLWLGFVGDENLLVPAAASAAWGLVQGRWG</sequence>
<dbReference type="Pfam" id="PF09928">
    <property type="entry name" value="DUF2160"/>
    <property type="match status" value="1"/>
</dbReference>
<keyword evidence="3" id="KW-1185">Reference proteome</keyword>
<dbReference type="EMBL" id="JAATJA010000002">
    <property type="protein sequence ID" value="NJB68559.1"/>
    <property type="molecule type" value="Genomic_DNA"/>
</dbReference>
<keyword evidence="1" id="KW-1133">Transmembrane helix</keyword>
<protein>
    <submittedName>
        <fullName evidence="2">Putative small integral membrane protein</fullName>
    </submittedName>
</protein>
<evidence type="ECO:0000313" key="2">
    <source>
        <dbReference type="EMBL" id="NJB68559.1"/>
    </source>
</evidence>
<name>A0A846QV86_9BACT</name>
<comment type="caution">
    <text evidence="2">The sequence shown here is derived from an EMBL/GenBank/DDBJ whole genome shotgun (WGS) entry which is preliminary data.</text>
</comment>
<dbReference type="Proteomes" id="UP000580856">
    <property type="component" value="Unassembled WGS sequence"/>
</dbReference>
<proteinExistence type="predicted"/>
<keyword evidence="1" id="KW-0812">Transmembrane</keyword>
<dbReference type="RefSeq" id="WP_167941613.1">
    <property type="nucleotide sequence ID" value="NZ_JAATJA010000002.1"/>
</dbReference>
<evidence type="ECO:0000313" key="3">
    <source>
        <dbReference type="Proteomes" id="UP000580856"/>
    </source>
</evidence>
<evidence type="ECO:0000256" key="1">
    <source>
        <dbReference type="SAM" id="Phobius"/>
    </source>
</evidence>